<organism evidence="4 5">
    <name type="scientific">Candidatus Babela massiliensis</name>
    <dbReference type="NCBI Taxonomy" id="673862"/>
    <lineage>
        <taxon>Bacteria</taxon>
        <taxon>Candidatus Babelota</taxon>
        <taxon>Candidatus Babeliae</taxon>
        <taxon>Candidatus Babeliales</taxon>
        <taxon>Candidatus Babeliaceae</taxon>
        <taxon>Candidatus Babela</taxon>
    </lineage>
</organism>
<dbReference type="GO" id="GO:0003755">
    <property type="term" value="F:peptidyl-prolyl cis-trans isomerase activity"/>
    <property type="evidence" value="ECO:0007669"/>
    <property type="project" value="InterPro"/>
</dbReference>
<evidence type="ECO:0000259" key="3">
    <source>
        <dbReference type="Pfam" id="PF13145"/>
    </source>
</evidence>
<reference evidence="4 5" key="1">
    <citation type="journal article" date="2015" name="Biol. Direct">
        <title>Babela massiliensis, a representative of a widespread bacterial phylum with unusual adaptations to parasitism in amoebae.</title>
        <authorList>
            <person name="Pagnier I."/>
            <person name="Yutin N."/>
            <person name="Croce O."/>
            <person name="Makarova K.S."/>
            <person name="Wolf Y.I."/>
            <person name="Benamar S."/>
            <person name="Raoult D."/>
            <person name="Koonin E.V."/>
            <person name="La Scola B."/>
        </authorList>
    </citation>
    <scope>NUCLEOTIDE SEQUENCE [LARGE SCALE GENOMIC DNA]</scope>
    <source>
        <strain evidence="5">BABL1</strain>
    </source>
</reference>
<protein>
    <submittedName>
        <fullName evidence="4">Periplasmic peptidylprolyl isomerase</fullName>
    </submittedName>
</protein>
<feature type="chain" id="PRO_5004744571" evidence="2">
    <location>
        <begin position="24"/>
        <end position="372"/>
    </location>
</feature>
<sequence>MKSYTFSRYFNLSLLLSSLMILSGCDFLNKDCKSCKHHGNSPKNAETVNNISKLNNKAELTGEVFLSAEGKPLITKDSFEEFWNVYVEGNPQAAMLAGFYPNIRYELFSKVLVPFELAKLYAEKEGKLNTVEFQNKLKKQCEAFEKSLALEVLKEDVLKNIDRSDSAIEKFYKENYTKSAAFQRPPFVKSPASTDALVVEFKTEQDANNFFDKVQKDAAHFSNLAKNDKKEVQELKAVTMETPDVDASVAMKLNELKSNEVAKIESGKDKFFVVKVTRKNEPQYLSYVDVKNNPELKEAVVQILIQTDAPELINKKLDELKNKYNVKENAQYFEKEVASRQSELQEKLKALQAQEAQEQAELEEIKQQPQEA</sequence>
<dbReference type="PROSITE" id="PS51257">
    <property type="entry name" value="PROKAR_LIPOPROTEIN"/>
    <property type="match status" value="1"/>
</dbReference>
<keyword evidence="1" id="KW-0175">Coiled coil</keyword>
<evidence type="ECO:0000313" key="4">
    <source>
        <dbReference type="EMBL" id="CDK30963.1"/>
    </source>
</evidence>
<feature type="coiled-coil region" evidence="1">
    <location>
        <begin position="334"/>
        <end position="368"/>
    </location>
</feature>
<name>V6DJ65_9BACT</name>
<evidence type="ECO:0000256" key="2">
    <source>
        <dbReference type="SAM" id="SignalP"/>
    </source>
</evidence>
<gene>
    <name evidence="4" type="ORF">BABL1_gene_97</name>
</gene>
<feature type="signal peptide" evidence="2">
    <location>
        <begin position="1"/>
        <end position="23"/>
    </location>
</feature>
<dbReference type="STRING" id="673862.BABL1_gene_97"/>
<dbReference type="KEGG" id="dpb:BABL1_gene_97"/>
<feature type="domain" description="PpiC" evidence="3">
    <location>
        <begin position="164"/>
        <end position="292"/>
    </location>
</feature>
<accession>V6DJ65</accession>
<dbReference type="AlphaFoldDB" id="V6DJ65"/>
<keyword evidence="4" id="KW-0413">Isomerase</keyword>
<keyword evidence="5" id="KW-1185">Reference proteome</keyword>
<keyword evidence="2" id="KW-0732">Signal</keyword>
<dbReference type="Pfam" id="PF13145">
    <property type="entry name" value="Rotamase_2"/>
    <property type="match status" value="1"/>
</dbReference>
<dbReference type="InterPro" id="IPR000297">
    <property type="entry name" value="PPIase_PpiC"/>
</dbReference>
<proteinExistence type="predicted"/>
<dbReference type="HOGENOM" id="CLU_743321_0_0_7"/>
<evidence type="ECO:0000313" key="5">
    <source>
        <dbReference type="Proteomes" id="UP000018769"/>
    </source>
</evidence>
<evidence type="ECO:0000256" key="1">
    <source>
        <dbReference type="SAM" id="Coils"/>
    </source>
</evidence>
<dbReference type="RefSeq" id="WP_023792908.1">
    <property type="nucleotide sequence ID" value="NC_023003.1"/>
</dbReference>
<dbReference type="Proteomes" id="UP000018769">
    <property type="component" value="Chromosome I"/>
</dbReference>
<dbReference type="EMBL" id="HG793133">
    <property type="protein sequence ID" value="CDK30963.1"/>
    <property type="molecule type" value="Genomic_DNA"/>
</dbReference>